<reference evidence="1" key="1">
    <citation type="submission" date="2023-03" db="EMBL/GenBank/DDBJ databases">
        <title>Massive genome expansion in bonnet fungi (Mycena s.s.) driven by repeated elements and novel gene families across ecological guilds.</title>
        <authorList>
            <consortium name="Lawrence Berkeley National Laboratory"/>
            <person name="Harder C.B."/>
            <person name="Miyauchi S."/>
            <person name="Viragh M."/>
            <person name="Kuo A."/>
            <person name="Thoen E."/>
            <person name="Andreopoulos B."/>
            <person name="Lu D."/>
            <person name="Skrede I."/>
            <person name="Drula E."/>
            <person name="Henrissat B."/>
            <person name="Morin E."/>
            <person name="Kohler A."/>
            <person name="Barry K."/>
            <person name="LaButti K."/>
            <person name="Morin E."/>
            <person name="Salamov A."/>
            <person name="Lipzen A."/>
            <person name="Mereny Z."/>
            <person name="Hegedus B."/>
            <person name="Baldrian P."/>
            <person name="Stursova M."/>
            <person name="Weitz H."/>
            <person name="Taylor A."/>
            <person name="Grigoriev I.V."/>
            <person name="Nagy L.G."/>
            <person name="Martin F."/>
            <person name="Kauserud H."/>
        </authorList>
    </citation>
    <scope>NUCLEOTIDE SEQUENCE</scope>
    <source>
        <strain evidence="1">CBHHK002</strain>
    </source>
</reference>
<dbReference type="Proteomes" id="UP001218218">
    <property type="component" value="Unassembled WGS sequence"/>
</dbReference>
<gene>
    <name evidence="1" type="ORF">DFH08DRAFT_827999</name>
</gene>
<dbReference type="EMBL" id="JARIHO010000148">
    <property type="protein sequence ID" value="KAJ7300965.1"/>
    <property type="molecule type" value="Genomic_DNA"/>
</dbReference>
<protein>
    <submittedName>
        <fullName evidence="1">Uncharacterized protein</fullName>
    </submittedName>
</protein>
<accession>A0AAD6YX29</accession>
<name>A0AAD6YX29_9AGAR</name>
<sequence>MNSGGGSGEHSRHMGKAVEEEGDDLPCTVSYLFGDSPSRHGRLVCTRPVSPPLRPLPALPLPARNLTAARGTRACASAVSALCRRESMLQADTLMSMVVVVTLVAMVVKEFMSLTVFGSGVLGMRNQASLNSNNADIESKLKCTCLLRDMSMARRVGATGGPAHADDHCSHSNVEAASRSTRMKETDMDEEVLVHSFDAPRGAAAQRHGDEANGLQNVQLPLVVLDSELPHARDETRHGAKTLRLHCTFWIGVAPGKVYVRVRGRIEWCRSGNELKATRIAEVERAKAQVDGTEKTIRNKVHQWRAMNDN</sequence>
<dbReference type="AlphaFoldDB" id="A0AAD6YX29"/>
<keyword evidence="2" id="KW-1185">Reference proteome</keyword>
<organism evidence="1 2">
    <name type="scientific">Mycena albidolilacea</name>
    <dbReference type="NCBI Taxonomy" id="1033008"/>
    <lineage>
        <taxon>Eukaryota</taxon>
        <taxon>Fungi</taxon>
        <taxon>Dikarya</taxon>
        <taxon>Basidiomycota</taxon>
        <taxon>Agaricomycotina</taxon>
        <taxon>Agaricomycetes</taxon>
        <taxon>Agaricomycetidae</taxon>
        <taxon>Agaricales</taxon>
        <taxon>Marasmiineae</taxon>
        <taxon>Mycenaceae</taxon>
        <taxon>Mycena</taxon>
    </lineage>
</organism>
<evidence type="ECO:0000313" key="1">
    <source>
        <dbReference type="EMBL" id="KAJ7300965.1"/>
    </source>
</evidence>
<comment type="caution">
    <text evidence="1">The sequence shown here is derived from an EMBL/GenBank/DDBJ whole genome shotgun (WGS) entry which is preliminary data.</text>
</comment>
<evidence type="ECO:0000313" key="2">
    <source>
        <dbReference type="Proteomes" id="UP001218218"/>
    </source>
</evidence>
<proteinExistence type="predicted"/>